<dbReference type="Pfam" id="PF22513">
    <property type="entry name" value="FitA-like_RHH"/>
    <property type="match status" value="1"/>
</dbReference>
<keyword evidence="2" id="KW-0238">DNA-binding</keyword>
<proteinExistence type="predicted"/>
<protein>
    <submittedName>
        <fullName evidence="2">DNA-binding protein</fullName>
    </submittedName>
</protein>
<dbReference type="AlphaFoldDB" id="A0A9X0WAQ9"/>
<dbReference type="EMBL" id="NRRY01000021">
    <property type="protein sequence ID" value="MBK1619443.1"/>
    <property type="molecule type" value="Genomic_DNA"/>
</dbReference>
<dbReference type="Proteomes" id="UP001138768">
    <property type="component" value="Unassembled WGS sequence"/>
</dbReference>
<feature type="domain" description="Antitoxin FitA-like ribbon-helix-helix" evidence="1">
    <location>
        <begin position="2"/>
        <end position="40"/>
    </location>
</feature>
<dbReference type="GO" id="GO:0003677">
    <property type="term" value="F:DNA binding"/>
    <property type="evidence" value="ECO:0007669"/>
    <property type="project" value="UniProtKB-KW"/>
</dbReference>
<evidence type="ECO:0000259" key="1">
    <source>
        <dbReference type="Pfam" id="PF22513"/>
    </source>
</evidence>
<comment type="caution">
    <text evidence="2">The sequence shown here is derived from an EMBL/GenBank/DDBJ whole genome shotgun (WGS) entry which is preliminary data.</text>
</comment>
<keyword evidence="3" id="KW-1185">Reference proteome</keyword>
<dbReference type="InterPro" id="IPR053853">
    <property type="entry name" value="FitA-like_RHH"/>
</dbReference>
<dbReference type="GO" id="GO:0006355">
    <property type="term" value="P:regulation of DNA-templated transcription"/>
    <property type="evidence" value="ECO:0007669"/>
    <property type="project" value="InterPro"/>
</dbReference>
<evidence type="ECO:0000313" key="2">
    <source>
        <dbReference type="EMBL" id="MBK1619443.1"/>
    </source>
</evidence>
<name>A0A9X0WAQ9_9GAMM</name>
<dbReference type="InterPro" id="IPR010985">
    <property type="entry name" value="Ribbon_hlx_hlx"/>
</dbReference>
<gene>
    <name evidence="2" type="ORF">CKO42_13545</name>
</gene>
<evidence type="ECO:0000313" key="3">
    <source>
        <dbReference type="Proteomes" id="UP001138768"/>
    </source>
</evidence>
<dbReference type="RefSeq" id="WP_200244840.1">
    <property type="nucleotide sequence ID" value="NZ_NRRY01000021.1"/>
</dbReference>
<dbReference type="Gene3D" id="1.10.1220.10">
    <property type="entry name" value="Met repressor-like"/>
    <property type="match status" value="1"/>
</dbReference>
<dbReference type="InterPro" id="IPR013321">
    <property type="entry name" value="Arc_rbn_hlx_hlx"/>
</dbReference>
<accession>A0A9X0WAQ9</accession>
<dbReference type="SUPFAM" id="SSF47598">
    <property type="entry name" value="Ribbon-helix-helix"/>
    <property type="match status" value="1"/>
</dbReference>
<reference evidence="2 3" key="1">
    <citation type="journal article" date="2020" name="Microorganisms">
        <title>Osmotic Adaptation and Compatible Solute Biosynthesis of Phototrophic Bacteria as Revealed from Genome Analyses.</title>
        <authorList>
            <person name="Imhoff J.F."/>
            <person name="Rahn T."/>
            <person name="Kunzel S."/>
            <person name="Keller A."/>
            <person name="Neulinger S.C."/>
        </authorList>
    </citation>
    <scope>NUCLEOTIDE SEQUENCE [LARGE SCALE GENOMIC DNA]</scope>
    <source>
        <strain evidence="2 3">DSM 25653</strain>
    </source>
</reference>
<sequence length="77" mass="8693">MANLLVRNVDADISQALKERASAHGVSAEAEHRRILEEALLRPKRRSFLQVLADMPDVGHDEDFARRQDEATPPVFD</sequence>
<organism evidence="2 3">
    <name type="scientific">Lamprobacter modestohalophilus</name>
    <dbReference type="NCBI Taxonomy" id="1064514"/>
    <lineage>
        <taxon>Bacteria</taxon>
        <taxon>Pseudomonadati</taxon>
        <taxon>Pseudomonadota</taxon>
        <taxon>Gammaproteobacteria</taxon>
        <taxon>Chromatiales</taxon>
        <taxon>Chromatiaceae</taxon>
        <taxon>Lamprobacter</taxon>
    </lineage>
</organism>